<dbReference type="Pfam" id="PF11918">
    <property type="entry name" value="Peptidase_S41_N"/>
    <property type="match status" value="1"/>
</dbReference>
<evidence type="ECO:0000259" key="2">
    <source>
        <dbReference type="SMART" id="SM00245"/>
    </source>
</evidence>
<dbReference type="InterPro" id="IPR005151">
    <property type="entry name" value="Tail-specific_protease"/>
</dbReference>
<comment type="caution">
    <text evidence="3">The sequence shown here is derived from an EMBL/GenBank/DDBJ whole genome shotgun (WGS) entry which is preliminary data.</text>
</comment>
<keyword evidence="1" id="KW-0732">Signal</keyword>
<evidence type="ECO:0000256" key="1">
    <source>
        <dbReference type="SAM" id="SignalP"/>
    </source>
</evidence>
<dbReference type="InterPro" id="IPR029045">
    <property type="entry name" value="ClpP/crotonase-like_dom_sf"/>
</dbReference>
<dbReference type="PANTHER" id="PTHR11261:SF3">
    <property type="entry name" value="RETINOL-BINDING PROTEIN 3"/>
    <property type="match status" value="1"/>
</dbReference>
<dbReference type="RefSeq" id="WP_344708894.1">
    <property type="nucleotide sequence ID" value="NZ_BAAAZD010000001.1"/>
</dbReference>
<protein>
    <submittedName>
        <fullName evidence="3">S41 family peptidase</fullName>
    </submittedName>
</protein>
<reference evidence="4" key="1">
    <citation type="journal article" date="2019" name="Int. J. Syst. Evol. Microbiol.">
        <title>The Global Catalogue of Microorganisms (GCM) 10K type strain sequencing project: providing services to taxonomists for standard genome sequencing and annotation.</title>
        <authorList>
            <consortium name="The Broad Institute Genomics Platform"/>
            <consortium name="The Broad Institute Genome Sequencing Center for Infectious Disease"/>
            <person name="Wu L."/>
            <person name="Ma J."/>
        </authorList>
    </citation>
    <scope>NUCLEOTIDE SEQUENCE [LARGE SCALE GENOMIC DNA]</scope>
    <source>
        <strain evidence="4">JCM 16603</strain>
    </source>
</reference>
<name>A0ABP7RP19_9SPHN</name>
<dbReference type="PANTHER" id="PTHR11261">
    <property type="entry name" value="INTERPHOTORECEPTOR RETINOID-BINDING PROTEIN"/>
    <property type="match status" value="1"/>
</dbReference>
<feature type="domain" description="Tail specific protease" evidence="2">
    <location>
        <begin position="113"/>
        <end position="334"/>
    </location>
</feature>
<dbReference type="SMART" id="SM00245">
    <property type="entry name" value="TSPc"/>
    <property type="match status" value="1"/>
</dbReference>
<sequence length="367" mass="38448">MRLLFPAALLLASAAAFALVPAEALAQPVVATPPAAESLPFVASEAKAVVTALAARLERDYLLPSAGKAYAARLRGKLEAGGYARFASPQAFAQAVTADLQAVHPDTHLCLLPPAVNKEGERQSMAVYPTTSTIIAKGWLAPGTAYVGFSAFFGNEATLTELAAFLRQVRGARTLVIDIRKHRGGEFPEMNMLLAQLFGKETALLDMDTRESVYLRNNGASEEGPNLRRIDAPSGIVRQRHFAVPAADASLVDTKVYLLTSGKSASAAEHLALALKRTHRAALVGETTRGAGNYGSLADLGFGYSILVPDGRTYDPDTNRGWEGTGVAPDVAVPAGDALAKALDLAGVKVDAASALASLTAVRTSAR</sequence>
<gene>
    <name evidence="3" type="ORF">GCM10022211_08250</name>
</gene>
<accession>A0ABP7RP19</accession>
<dbReference type="Pfam" id="PF03572">
    <property type="entry name" value="Peptidase_S41"/>
    <property type="match status" value="1"/>
</dbReference>
<proteinExistence type="predicted"/>
<dbReference type="Proteomes" id="UP001501310">
    <property type="component" value="Unassembled WGS sequence"/>
</dbReference>
<evidence type="ECO:0000313" key="4">
    <source>
        <dbReference type="Proteomes" id="UP001501310"/>
    </source>
</evidence>
<dbReference type="EMBL" id="BAAAZD010000001">
    <property type="protein sequence ID" value="GAA4000271.1"/>
    <property type="molecule type" value="Genomic_DNA"/>
</dbReference>
<organism evidence="3 4">
    <name type="scientific">Sphingomonas humi</name>
    <dbReference type="NCBI Taxonomy" id="335630"/>
    <lineage>
        <taxon>Bacteria</taxon>
        <taxon>Pseudomonadati</taxon>
        <taxon>Pseudomonadota</taxon>
        <taxon>Alphaproteobacteria</taxon>
        <taxon>Sphingomonadales</taxon>
        <taxon>Sphingomonadaceae</taxon>
        <taxon>Sphingomonas</taxon>
    </lineage>
</organism>
<dbReference type="Gene3D" id="3.90.226.10">
    <property type="entry name" value="2-enoyl-CoA Hydratase, Chain A, domain 1"/>
    <property type="match status" value="1"/>
</dbReference>
<keyword evidence="4" id="KW-1185">Reference proteome</keyword>
<dbReference type="CDD" id="cd07563">
    <property type="entry name" value="Peptidase_S41_IRBP"/>
    <property type="match status" value="1"/>
</dbReference>
<dbReference type="Gene3D" id="3.30.750.44">
    <property type="match status" value="1"/>
</dbReference>
<feature type="signal peptide" evidence="1">
    <location>
        <begin position="1"/>
        <end position="18"/>
    </location>
</feature>
<feature type="chain" id="PRO_5046650779" evidence="1">
    <location>
        <begin position="19"/>
        <end position="367"/>
    </location>
</feature>
<dbReference type="SUPFAM" id="SSF52096">
    <property type="entry name" value="ClpP/crotonase"/>
    <property type="match status" value="1"/>
</dbReference>
<evidence type="ECO:0000313" key="3">
    <source>
        <dbReference type="EMBL" id="GAA4000271.1"/>
    </source>
</evidence>